<dbReference type="PANTHER" id="PTHR47969:SF21">
    <property type="entry name" value="KINESIN-LIKE PROTEIN"/>
    <property type="match status" value="1"/>
</dbReference>
<dbReference type="SUPFAM" id="SSF52540">
    <property type="entry name" value="P-loop containing nucleoside triphosphate hydrolases"/>
    <property type="match status" value="1"/>
</dbReference>
<evidence type="ECO:0000256" key="6">
    <source>
        <dbReference type="ARBA" id="ARBA00023054"/>
    </source>
</evidence>
<evidence type="ECO:0000313" key="15">
    <source>
        <dbReference type="Proteomes" id="UP001219518"/>
    </source>
</evidence>
<dbReference type="PRINTS" id="PR00380">
    <property type="entry name" value="KINESINHEAVY"/>
</dbReference>
<dbReference type="GO" id="GO:0005524">
    <property type="term" value="F:ATP binding"/>
    <property type="evidence" value="ECO:0007669"/>
    <property type="project" value="UniProtKB-UniRule"/>
</dbReference>
<evidence type="ECO:0000256" key="10">
    <source>
        <dbReference type="RuleBase" id="RU000394"/>
    </source>
</evidence>
<evidence type="ECO:0000256" key="7">
    <source>
        <dbReference type="ARBA" id="ARBA00023175"/>
    </source>
</evidence>
<evidence type="ECO:0000256" key="11">
    <source>
        <dbReference type="SAM" id="Coils"/>
    </source>
</evidence>
<keyword evidence="15" id="KW-1185">Reference proteome</keyword>
<evidence type="ECO:0000259" key="13">
    <source>
        <dbReference type="PROSITE" id="PS50067"/>
    </source>
</evidence>
<sequence length="918" mass="100658">MAEHVKVVVRCRPMNAREKELKCKCVVTMDVQRCSCSIQNPSDPSAPPKTFTFDGVYPTGSNTEQLYNEIAYPLVEVHKNFRVVSSSAPPRRSPAAASPQSAAASEALMLAHGMRSGVLEGYNSTVFAYGQTGCGKSFTMQGVREPASQRGIIPRAFEHVFEAVAVDSKHRFLVLASYLEIYNEEIRDLLGSDPRRGLELRENAERGVYVHDLSSHPVQSVADCVRLMDKGWRNRAVGATLMNAESSRSHSIFSISLEMMAVEEGQGRKPGLAGPASAKACGLGQGFGEGLSQGRIRRGKLNLVDLAGSERQAKTGATGERLKEAMKINLSLSALGNVISALVDGKSKHIPYRDSKLTRLLQDSLGGNTKTLMVACLSPADNNYDETLSTLRYANRAKNISNRPHINEDPKDTMLREYQDEIRKLKELLASGGSALTAALGAGEAKEEVVLDADKIRREYEQEMARLREQYQAEQDSKAQLQEDLHRLRVQFEENMAQAEAQKSKADAIANGLAPVSPGAHLPTNVNLNTLCRLCLREANSKSNAAREKVLKRLQKLEQAMVGGERADDSALKERRMRRRRAAQQRLQMLSQVLAKVEDEEGMVLKVYDDIQEELRVKTEALRKNRQKVRALDREISDLQSEFENERTDYLETIRRQQRQLQLVNQILEKIVPTLRRECNYSNIERIKQEAVWSEDLERWRIPELCVPRTKLPPAIPLDNAFVRHALDGLTNGAAGSNGSSKGSSSKSSAHGSASLEASPENSDRASSPGSDDGSAIILQRLARSEAEDIAGNYFKPRRANELLTRARAQRDAARVISRWRGAVRESRLHGLDLHSSMGALNTAGGGAGLAPGSGGGGAGAPPALQLNSSWGSGQTAAGGWVGSPDLAMRKPARLEALPVVDRKRKTAAGDLHTFELI</sequence>
<name>A0AAE1I356_9NEOP</name>
<feature type="region of interest" description="Disordered" evidence="12">
    <location>
        <begin position="734"/>
        <end position="774"/>
    </location>
</feature>
<evidence type="ECO:0000256" key="2">
    <source>
        <dbReference type="ARBA" id="ARBA00022490"/>
    </source>
</evidence>
<keyword evidence="6 11" id="KW-0175">Coiled coil</keyword>
<dbReference type="GO" id="GO:0003777">
    <property type="term" value="F:microtubule motor activity"/>
    <property type="evidence" value="ECO:0007669"/>
    <property type="project" value="InterPro"/>
</dbReference>
<dbReference type="Gene3D" id="3.40.850.10">
    <property type="entry name" value="Kinesin motor domain"/>
    <property type="match status" value="1"/>
</dbReference>
<protein>
    <recommendedName>
        <fullName evidence="10">Kinesin-like protein</fullName>
    </recommendedName>
</protein>
<keyword evidence="7 9" id="KW-0505">Motor protein</keyword>
<feature type="compositionally biased region" description="Low complexity" evidence="12">
    <location>
        <begin position="734"/>
        <end position="755"/>
    </location>
</feature>
<dbReference type="Pfam" id="PF00225">
    <property type="entry name" value="Kinesin"/>
    <property type="match status" value="1"/>
</dbReference>
<feature type="domain" description="Kinesin motor" evidence="13">
    <location>
        <begin position="4"/>
        <end position="400"/>
    </location>
</feature>
<gene>
    <name evidence="14" type="ORF">KUF71_011501</name>
</gene>
<feature type="coiled-coil region" evidence="11">
    <location>
        <begin position="540"/>
        <end position="649"/>
    </location>
</feature>
<evidence type="ECO:0000256" key="9">
    <source>
        <dbReference type="PROSITE-ProRule" id="PRU00283"/>
    </source>
</evidence>
<dbReference type="PROSITE" id="PS50067">
    <property type="entry name" value="KINESIN_MOTOR_2"/>
    <property type="match status" value="1"/>
</dbReference>
<keyword evidence="5 9" id="KW-0067">ATP-binding</keyword>
<evidence type="ECO:0000256" key="4">
    <source>
        <dbReference type="ARBA" id="ARBA00022741"/>
    </source>
</evidence>
<dbReference type="PROSITE" id="PS00411">
    <property type="entry name" value="KINESIN_MOTOR_1"/>
    <property type="match status" value="1"/>
</dbReference>
<dbReference type="InterPro" id="IPR027640">
    <property type="entry name" value="Kinesin-like_fam"/>
</dbReference>
<dbReference type="InterPro" id="IPR001752">
    <property type="entry name" value="Kinesin_motor_dom"/>
</dbReference>
<dbReference type="Proteomes" id="UP001219518">
    <property type="component" value="Unassembled WGS sequence"/>
</dbReference>
<dbReference type="InterPro" id="IPR019821">
    <property type="entry name" value="Kinesin_motor_CS"/>
</dbReference>
<accession>A0AAE1I356</accession>
<keyword evidence="2" id="KW-0963">Cytoplasm</keyword>
<evidence type="ECO:0000256" key="12">
    <source>
        <dbReference type="SAM" id="MobiDB-lite"/>
    </source>
</evidence>
<organism evidence="14 15">
    <name type="scientific">Frankliniella fusca</name>
    <dbReference type="NCBI Taxonomy" id="407009"/>
    <lineage>
        <taxon>Eukaryota</taxon>
        <taxon>Metazoa</taxon>
        <taxon>Ecdysozoa</taxon>
        <taxon>Arthropoda</taxon>
        <taxon>Hexapoda</taxon>
        <taxon>Insecta</taxon>
        <taxon>Pterygota</taxon>
        <taxon>Neoptera</taxon>
        <taxon>Paraneoptera</taxon>
        <taxon>Thysanoptera</taxon>
        <taxon>Terebrantia</taxon>
        <taxon>Thripoidea</taxon>
        <taxon>Thripidae</taxon>
        <taxon>Frankliniella</taxon>
    </lineage>
</organism>
<dbReference type="GO" id="GO:0005874">
    <property type="term" value="C:microtubule"/>
    <property type="evidence" value="ECO:0007669"/>
    <property type="project" value="UniProtKB-KW"/>
</dbReference>
<keyword evidence="4 9" id="KW-0547">Nucleotide-binding</keyword>
<comment type="subcellular location">
    <subcellularLocation>
        <location evidence="1">Cytoplasm</location>
        <location evidence="1">Cytoskeleton</location>
    </subcellularLocation>
</comment>
<keyword evidence="8" id="KW-0206">Cytoskeleton</keyword>
<dbReference type="SMART" id="SM00129">
    <property type="entry name" value="KISc"/>
    <property type="match status" value="1"/>
</dbReference>
<evidence type="ECO:0000313" key="14">
    <source>
        <dbReference type="EMBL" id="KAK3932173.1"/>
    </source>
</evidence>
<evidence type="ECO:0000256" key="1">
    <source>
        <dbReference type="ARBA" id="ARBA00004245"/>
    </source>
</evidence>
<dbReference type="GO" id="GO:0007018">
    <property type="term" value="P:microtubule-based movement"/>
    <property type="evidence" value="ECO:0007669"/>
    <property type="project" value="InterPro"/>
</dbReference>
<evidence type="ECO:0000256" key="3">
    <source>
        <dbReference type="ARBA" id="ARBA00022701"/>
    </source>
</evidence>
<dbReference type="PANTHER" id="PTHR47969">
    <property type="entry name" value="CHROMOSOME-ASSOCIATED KINESIN KIF4A-RELATED"/>
    <property type="match status" value="1"/>
</dbReference>
<comment type="caution">
    <text evidence="14">The sequence shown here is derived from an EMBL/GenBank/DDBJ whole genome shotgun (WGS) entry which is preliminary data.</text>
</comment>
<reference evidence="14" key="1">
    <citation type="submission" date="2021-07" db="EMBL/GenBank/DDBJ databases">
        <authorList>
            <person name="Catto M.A."/>
            <person name="Jacobson A."/>
            <person name="Kennedy G."/>
            <person name="Labadie P."/>
            <person name="Hunt B.G."/>
            <person name="Srinivasan R."/>
        </authorList>
    </citation>
    <scope>NUCLEOTIDE SEQUENCE</scope>
    <source>
        <strain evidence="14">PL_HMW_Pooled</strain>
        <tissue evidence="14">Head</tissue>
    </source>
</reference>
<proteinExistence type="inferred from homology"/>
<evidence type="ECO:0000256" key="5">
    <source>
        <dbReference type="ARBA" id="ARBA00022840"/>
    </source>
</evidence>
<evidence type="ECO:0000256" key="8">
    <source>
        <dbReference type="ARBA" id="ARBA00023212"/>
    </source>
</evidence>
<dbReference type="GO" id="GO:0008017">
    <property type="term" value="F:microtubule binding"/>
    <property type="evidence" value="ECO:0007669"/>
    <property type="project" value="InterPro"/>
</dbReference>
<dbReference type="InterPro" id="IPR036961">
    <property type="entry name" value="Kinesin_motor_dom_sf"/>
</dbReference>
<feature type="binding site" evidence="9">
    <location>
        <begin position="130"/>
        <end position="137"/>
    </location>
    <ligand>
        <name>ATP</name>
        <dbReference type="ChEBI" id="CHEBI:30616"/>
    </ligand>
</feature>
<dbReference type="EMBL" id="JAHWGI010001434">
    <property type="protein sequence ID" value="KAK3932173.1"/>
    <property type="molecule type" value="Genomic_DNA"/>
</dbReference>
<dbReference type="InterPro" id="IPR027417">
    <property type="entry name" value="P-loop_NTPase"/>
</dbReference>
<comment type="similarity">
    <text evidence="9 10">Belongs to the TRAFAC class myosin-kinesin ATPase superfamily. Kinesin family.</text>
</comment>
<keyword evidence="3 10" id="KW-0493">Microtubule</keyword>
<reference evidence="14" key="2">
    <citation type="journal article" date="2023" name="BMC Genomics">
        <title>Pest status, molecular evolution, and epigenetic factors derived from the genome assembly of Frankliniella fusca, a thysanopteran phytovirus vector.</title>
        <authorList>
            <person name="Catto M.A."/>
            <person name="Labadie P.E."/>
            <person name="Jacobson A.L."/>
            <person name="Kennedy G.G."/>
            <person name="Srinivasan R."/>
            <person name="Hunt B.G."/>
        </authorList>
    </citation>
    <scope>NUCLEOTIDE SEQUENCE</scope>
    <source>
        <strain evidence="14">PL_HMW_Pooled</strain>
    </source>
</reference>
<dbReference type="AlphaFoldDB" id="A0AAE1I356"/>
<feature type="coiled-coil region" evidence="11">
    <location>
        <begin position="450"/>
        <end position="509"/>
    </location>
</feature>